<evidence type="ECO:0008006" key="11">
    <source>
        <dbReference type="Google" id="ProtNLM"/>
    </source>
</evidence>
<organism evidence="9 10">
    <name type="scientific">Protomyces lactucae-debilis</name>
    <dbReference type="NCBI Taxonomy" id="2754530"/>
    <lineage>
        <taxon>Eukaryota</taxon>
        <taxon>Fungi</taxon>
        <taxon>Dikarya</taxon>
        <taxon>Ascomycota</taxon>
        <taxon>Taphrinomycotina</taxon>
        <taxon>Taphrinomycetes</taxon>
        <taxon>Taphrinales</taxon>
        <taxon>Protomycetaceae</taxon>
        <taxon>Protomyces</taxon>
    </lineage>
</organism>
<keyword evidence="10" id="KW-1185">Reference proteome</keyword>
<evidence type="ECO:0000256" key="8">
    <source>
        <dbReference type="SAM" id="MobiDB-lite"/>
    </source>
</evidence>
<name>A0A1Y2FQ69_PROLT</name>
<evidence type="ECO:0000256" key="7">
    <source>
        <dbReference type="ARBA" id="ARBA00023242"/>
    </source>
</evidence>
<keyword evidence="7" id="KW-0539">Nucleus</keyword>
<accession>A0A1Y2FQ69</accession>
<keyword evidence="5" id="KW-0509">mRNA transport</keyword>
<dbReference type="GO" id="GO:0003729">
    <property type="term" value="F:mRNA binding"/>
    <property type="evidence" value="ECO:0007669"/>
    <property type="project" value="InterPro"/>
</dbReference>
<keyword evidence="6" id="KW-0175">Coiled coil</keyword>
<dbReference type="GO" id="GO:0042273">
    <property type="term" value="P:ribosomal large subunit biogenesis"/>
    <property type="evidence" value="ECO:0007669"/>
    <property type="project" value="InterPro"/>
</dbReference>
<evidence type="ECO:0000256" key="6">
    <source>
        <dbReference type="ARBA" id="ARBA00023054"/>
    </source>
</evidence>
<evidence type="ECO:0000256" key="4">
    <source>
        <dbReference type="ARBA" id="ARBA00022517"/>
    </source>
</evidence>
<keyword evidence="4" id="KW-0690">Ribosome biogenesis</keyword>
<sequence length="181" mass="19833">MAPQVKGKKQTNNVATATGGLSKRRRKPKTYTEKQLGLKPLNTVAKPAGVVKRGKIGKVFADESAMQLILAEVNKKQEGQVRSKLQRVQDMEAVRERKRIEMEAKERSKAALLEKRKEALRHGGGERVSAAQKKEKEGERRVGPAIPASRLAGGRQSGARPMSAKQKGTANKKVAFEKGVK</sequence>
<proteinExistence type="inferred from homology"/>
<dbReference type="GO" id="GO:0005730">
    <property type="term" value="C:nucleolus"/>
    <property type="evidence" value="ECO:0007669"/>
    <property type="project" value="UniProtKB-SubCell"/>
</dbReference>
<comment type="caution">
    <text evidence="9">The sequence shown here is derived from an EMBL/GenBank/DDBJ whole genome shotgun (WGS) entry which is preliminary data.</text>
</comment>
<dbReference type="InterPro" id="IPR037650">
    <property type="entry name" value="Loc1"/>
</dbReference>
<feature type="region of interest" description="Disordered" evidence="8">
    <location>
        <begin position="1"/>
        <end position="35"/>
    </location>
</feature>
<dbReference type="AlphaFoldDB" id="A0A1Y2FQ69"/>
<feature type="region of interest" description="Disordered" evidence="8">
    <location>
        <begin position="114"/>
        <end position="181"/>
    </location>
</feature>
<gene>
    <name evidence="9" type="ORF">BCR37DRAFT_239395</name>
</gene>
<reference evidence="9 10" key="1">
    <citation type="submission" date="2016-07" db="EMBL/GenBank/DDBJ databases">
        <title>Pervasive Adenine N6-methylation of Active Genes in Fungi.</title>
        <authorList>
            <consortium name="DOE Joint Genome Institute"/>
            <person name="Mondo S.J."/>
            <person name="Dannebaum R.O."/>
            <person name="Kuo R.C."/>
            <person name="Labutti K."/>
            <person name="Haridas S."/>
            <person name="Kuo A."/>
            <person name="Salamov A."/>
            <person name="Ahrendt S.R."/>
            <person name="Lipzen A."/>
            <person name="Sullivan W."/>
            <person name="Andreopoulos W.B."/>
            <person name="Clum A."/>
            <person name="Lindquist E."/>
            <person name="Daum C."/>
            <person name="Ramamoorthy G.K."/>
            <person name="Gryganskyi A."/>
            <person name="Culley D."/>
            <person name="Magnuson J.K."/>
            <person name="James T.Y."/>
            <person name="O'Malley M.A."/>
            <person name="Stajich J.E."/>
            <person name="Spatafora J.W."/>
            <person name="Visel A."/>
            <person name="Grigoriev I.V."/>
        </authorList>
    </citation>
    <scope>NUCLEOTIDE SEQUENCE [LARGE SCALE GENOMIC DNA]</scope>
    <source>
        <strain evidence="9 10">12-1054</strain>
    </source>
</reference>
<dbReference type="GO" id="GO:0008298">
    <property type="term" value="P:intracellular mRNA localization"/>
    <property type="evidence" value="ECO:0007669"/>
    <property type="project" value="TreeGrafter"/>
</dbReference>
<dbReference type="EMBL" id="MCFI01000004">
    <property type="protein sequence ID" value="ORY85474.1"/>
    <property type="molecule type" value="Genomic_DNA"/>
</dbReference>
<protein>
    <recommendedName>
        <fullName evidence="11">60S ribosomal subunit assembly/export protein loc1</fullName>
    </recommendedName>
</protein>
<feature type="compositionally biased region" description="Basic and acidic residues" evidence="8">
    <location>
        <begin position="114"/>
        <end position="125"/>
    </location>
</feature>
<keyword evidence="3" id="KW-0813">Transport</keyword>
<comment type="similarity">
    <text evidence="2">Belongs to the LOC1 family.</text>
</comment>
<dbReference type="GeneID" id="63783138"/>
<evidence type="ECO:0000313" key="9">
    <source>
        <dbReference type="EMBL" id="ORY85474.1"/>
    </source>
</evidence>
<dbReference type="PANTHER" id="PTHR28028">
    <property type="entry name" value="60S RIBOSOMAL SUBUNIT ASSEMBLY/EXPORT PROTEIN LOC1"/>
    <property type="match status" value="1"/>
</dbReference>
<feature type="compositionally biased region" description="Basic and acidic residues" evidence="8">
    <location>
        <begin position="132"/>
        <end position="142"/>
    </location>
</feature>
<dbReference type="GO" id="GO:0030687">
    <property type="term" value="C:preribosome, large subunit precursor"/>
    <property type="evidence" value="ECO:0007669"/>
    <property type="project" value="TreeGrafter"/>
</dbReference>
<dbReference type="Proteomes" id="UP000193685">
    <property type="component" value="Unassembled WGS sequence"/>
</dbReference>
<evidence type="ECO:0000256" key="1">
    <source>
        <dbReference type="ARBA" id="ARBA00004604"/>
    </source>
</evidence>
<dbReference type="GO" id="GO:0051028">
    <property type="term" value="P:mRNA transport"/>
    <property type="evidence" value="ECO:0007669"/>
    <property type="project" value="UniProtKB-KW"/>
</dbReference>
<comment type="subcellular location">
    <subcellularLocation>
        <location evidence="1">Nucleus</location>
        <location evidence="1">Nucleolus</location>
    </subcellularLocation>
</comment>
<dbReference type="STRING" id="56484.A0A1Y2FQ69"/>
<evidence type="ECO:0000256" key="2">
    <source>
        <dbReference type="ARBA" id="ARBA00008132"/>
    </source>
</evidence>
<evidence type="ECO:0000313" key="10">
    <source>
        <dbReference type="Proteomes" id="UP000193685"/>
    </source>
</evidence>
<dbReference type="PANTHER" id="PTHR28028:SF1">
    <property type="entry name" value="60S RIBOSOMAL SUBUNIT ASSEMBLY_EXPORT PROTEIN LOC1"/>
    <property type="match status" value="1"/>
</dbReference>
<dbReference type="OrthoDB" id="1743802at2759"/>
<evidence type="ECO:0000256" key="5">
    <source>
        <dbReference type="ARBA" id="ARBA00022816"/>
    </source>
</evidence>
<dbReference type="RefSeq" id="XP_040726956.1">
    <property type="nucleotide sequence ID" value="XM_040866539.1"/>
</dbReference>
<evidence type="ECO:0000256" key="3">
    <source>
        <dbReference type="ARBA" id="ARBA00022448"/>
    </source>
</evidence>